<gene>
    <name evidence="6" type="primary">rfcL</name>
</gene>
<evidence type="ECO:0000259" key="5">
    <source>
        <dbReference type="SMART" id="SM00382"/>
    </source>
</evidence>
<keyword evidence="3" id="KW-0067">ATP-binding</keyword>
<dbReference type="PANTHER" id="PTHR23389">
    <property type="entry name" value="CHROMOSOME TRANSMISSION FIDELITY FACTOR 18"/>
    <property type="match status" value="1"/>
</dbReference>
<keyword evidence="2" id="KW-0547">Nucleotide-binding</keyword>
<dbReference type="SMART" id="SM00382">
    <property type="entry name" value="AAA"/>
    <property type="match status" value="1"/>
</dbReference>
<keyword evidence="1" id="KW-0235">DNA replication</keyword>
<dbReference type="EMBL" id="KF900761">
    <property type="protein sequence ID" value="AIF06154.1"/>
    <property type="molecule type" value="Genomic_DNA"/>
</dbReference>
<organism evidence="6">
    <name type="scientific">uncultured marine group II/III euryarchaeote KM3_190_A04</name>
    <dbReference type="NCBI Taxonomy" id="1457959"/>
    <lineage>
        <taxon>Archaea</taxon>
        <taxon>Methanobacteriati</taxon>
        <taxon>Methanobacteriota</taxon>
        <taxon>environmental samples</taxon>
    </lineage>
</organism>
<evidence type="ECO:0000256" key="4">
    <source>
        <dbReference type="SAM" id="MobiDB-lite"/>
    </source>
</evidence>
<evidence type="ECO:0000256" key="2">
    <source>
        <dbReference type="ARBA" id="ARBA00022741"/>
    </source>
</evidence>
<feature type="domain" description="AAA+ ATPase" evidence="5">
    <location>
        <begin position="46"/>
        <end position="209"/>
    </location>
</feature>
<dbReference type="GO" id="GO:0005524">
    <property type="term" value="F:ATP binding"/>
    <property type="evidence" value="ECO:0007669"/>
    <property type="project" value="UniProtKB-KW"/>
</dbReference>
<sequence>MSAAEDHEDWTEKYRPTRMGEMEGNDSQLRLIGQWLDRWAKGHVPDKRGMMLSGPPGVGKTTLAKAVAKERGWSIIELNASEERNAAAIRRAATRGSQHISLAAFSEGNSEAMKTIVLLDEVDHLSGSFAKLSEDRIDKVLSPEEEERATIKGDSGGKAELLNLLKLAEQPVIMTCNDPMRLWGSGRQWRRNRDRVMALAENVQFKRVGKLHMRRIAHRVLDGEGLSMDPEAVEALIENNPGDLRALIRDLQAAAAIGGQHIAKDDVQALAEVAERDSQIDVFRALREVYSAENGRHANRLLMNSDKDPDEMLAWFAWNNQSVFEDQELAGISQAMVLADRALATKFTNRAYRSWYWGSSLPSQAAVAANQANPGTSPFLTYPGFLRRGGEAWRTSGVVETLAEQAGTSKAAVREDLWPNLLAVHDETLGGKPEDFSLALQLGLSGEDHLSLHGIPKSRREAKKILAAFDESLPNDDWDEVPEPIPQTVEKTPEPSDEKSDDESTQFSLDSF</sequence>
<feature type="compositionally biased region" description="Acidic residues" evidence="4">
    <location>
        <begin position="473"/>
        <end position="482"/>
    </location>
</feature>
<evidence type="ECO:0000256" key="1">
    <source>
        <dbReference type="ARBA" id="ARBA00022705"/>
    </source>
</evidence>
<dbReference type="Gene3D" id="3.40.50.300">
    <property type="entry name" value="P-loop containing nucleotide triphosphate hydrolases"/>
    <property type="match status" value="1"/>
</dbReference>
<proteinExistence type="predicted"/>
<dbReference type="CDD" id="cd00009">
    <property type="entry name" value="AAA"/>
    <property type="match status" value="1"/>
</dbReference>
<dbReference type="SUPFAM" id="SSF52540">
    <property type="entry name" value="P-loop containing nucleoside triphosphate hydrolases"/>
    <property type="match status" value="1"/>
</dbReference>
<dbReference type="InterPro" id="IPR047854">
    <property type="entry name" value="RFC_lid"/>
</dbReference>
<protein>
    <submittedName>
        <fullName evidence="6">Replication factor C large subunit (RfcL)</fullName>
    </submittedName>
</protein>
<dbReference type="InterPro" id="IPR003959">
    <property type="entry name" value="ATPase_AAA_core"/>
</dbReference>
<dbReference type="Gene3D" id="1.10.8.60">
    <property type="match status" value="1"/>
</dbReference>
<reference evidence="6" key="1">
    <citation type="journal article" date="2014" name="Genome Biol. Evol.">
        <title>Pangenome evidence for extensive interdomain horizontal transfer affecting lineage core and shell genes in uncultured planktonic thaumarchaeota and euryarchaeota.</title>
        <authorList>
            <person name="Deschamps P."/>
            <person name="Zivanovic Y."/>
            <person name="Moreira D."/>
            <person name="Rodriguez-Valera F."/>
            <person name="Lopez-Garcia P."/>
        </authorList>
    </citation>
    <scope>NUCLEOTIDE SEQUENCE</scope>
</reference>
<dbReference type="CDD" id="cd18140">
    <property type="entry name" value="HLD_clamp_RFC"/>
    <property type="match status" value="1"/>
</dbReference>
<dbReference type="GO" id="GO:0006260">
    <property type="term" value="P:DNA replication"/>
    <property type="evidence" value="ECO:0007669"/>
    <property type="project" value="UniProtKB-KW"/>
</dbReference>
<dbReference type="InterPro" id="IPR027417">
    <property type="entry name" value="P-loop_NTPase"/>
</dbReference>
<dbReference type="AlphaFoldDB" id="A0A075GQV0"/>
<name>A0A075GQV0_9EURY</name>
<accession>A0A075GQV0</accession>
<dbReference type="GO" id="GO:0016887">
    <property type="term" value="F:ATP hydrolysis activity"/>
    <property type="evidence" value="ECO:0007669"/>
    <property type="project" value="InterPro"/>
</dbReference>
<feature type="region of interest" description="Disordered" evidence="4">
    <location>
        <begin position="471"/>
        <end position="512"/>
    </location>
</feature>
<evidence type="ECO:0000313" key="6">
    <source>
        <dbReference type="EMBL" id="AIF06154.1"/>
    </source>
</evidence>
<dbReference type="PANTHER" id="PTHR23389:SF6">
    <property type="entry name" value="REPLICATION FACTOR C SUBUNIT 1"/>
    <property type="match status" value="1"/>
</dbReference>
<dbReference type="InterPro" id="IPR003593">
    <property type="entry name" value="AAA+_ATPase"/>
</dbReference>
<dbReference type="Pfam" id="PF00004">
    <property type="entry name" value="AAA"/>
    <property type="match status" value="1"/>
</dbReference>
<evidence type="ECO:0000256" key="3">
    <source>
        <dbReference type="ARBA" id="ARBA00022840"/>
    </source>
</evidence>